<sequence>MMTRASVVLSVVLAGTLQAADVTPPPQTPRVSGEAANGRSVDRPGGTVHLHETFDSFEIDSVPKSPELQRVDMVTVVDGGERVGSGKAARFNDSDLSLGGAMEYNVGTSKLGSMYVEFDALNNAPQNGDGKSTVIFGIGPWGPGKGLVLNAKARRAFGLELYQQKYLKLRVGDDVAAETRYDVTAPFNVKIWVNDHDANTLSYARPDTGETVTLNPDSVVVWVNNSLLGELTPAGCPMHREITKGDAVLGRVGFSSSTSKTADFLIDNLHIEDPSGESKPAAMLPNAAQAAVQEVTLDSLPGAETMAYREGENAMNLFVYKPDGWKPSDQRSAFVYFFGGGWTKGTPQKSASTAAWAAKNGMVGIAPDYRTKNRFDTSPHASVDDGRAAFGWVIEHAAELGIDPARVAVGGTSAGGHVAMWTAIENAPPGSDPATSPKMKPAAVFLSSAVTDTSPETGYTPSRFGDDATALSPVHQLDAKMPPLVMFHAAFDDLVHYSTAVALHNKLQSTGNACELITVPAGGHGFSSEYPVWKLKVRAKMEELFQREGLLPAIR</sequence>
<dbReference type="PANTHER" id="PTHR48081">
    <property type="entry name" value="AB HYDROLASE SUPERFAMILY PROTEIN C4A8.06C"/>
    <property type="match status" value="1"/>
</dbReference>
<evidence type="ECO:0000313" key="7">
    <source>
        <dbReference type="Proteomes" id="UP000536179"/>
    </source>
</evidence>
<organism evidence="6 7">
    <name type="scientific">Aporhodopirellula rubra</name>
    <dbReference type="NCBI Taxonomy" id="980271"/>
    <lineage>
        <taxon>Bacteria</taxon>
        <taxon>Pseudomonadati</taxon>
        <taxon>Planctomycetota</taxon>
        <taxon>Planctomycetia</taxon>
        <taxon>Pirellulales</taxon>
        <taxon>Pirellulaceae</taxon>
        <taxon>Aporhodopirellula</taxon>
    </lineage>
</organism>
<evidence type="ECO:0000256" key="2">
    <source>
        <dbReference type="ARBA" id="ARBA00022801"/>
    </source>
</evidence>
<dbReference type="Proteomes" id="UP000536179">
    <property type="component" value="Unassembled WGS sequence"/>
</dbReference>
<name>A0A7W5H6C7_9BACT</name>
<dbReference type="EMBL" id="JACHXU010000010">
    <property type="protein sequence ID" value="MBB3207309.1"/>
    <property type="molecule type" value="Genomic_DNA"/>
</dbReference>
<keyword evidence="7" id="KW-1185">Reference proteome</keyword>
<evidence type="ECO:0000256" key="3">
    <source>
        <dbReference type="SAM" id="MobiDB-lite"/>
    </source>
</evidence>
<dbReference type="SUPFAM" id="SSF53474">
    <property type="entry name" value="alpha/beta-Hydrolases"/>
    <property type="match status" value="1"/>
</dbReference>
<feature type="chain" id="PRO_5031534123" evidence="4">
    <location>
        <begin position="20"/>
        <end position="555"/>
    </location>
</feature>
<protein>
    <submittedName>
        <fullName evidence="6">Acetyl esterase/lipase</fullName>
    </submittedName>
</protein>
<dbReference type="PANTHER" id="PTHR48081:SF30">
    <property type="entry name" value="ACETYL-HYDROLASE LIPR-RELATED"/>
    <property type="match status" value="1"/>
</dbReference>
<dbReference type="Gene3D" id="3.40.50.1820">
    <property type="entry name" value="alpha/beta hydrolase"/>
    <property type="match status" value="1"/>
</dbReference>
<dbReference type="InterPro" id="IPR050300">
    <property type="entry name" value="GDXG_lipolytic_enzyme"/>
</dbReference>
<dbReference type="InterPro" id="IPR029058">
    <property type="entry name" value="AB_hydrolase_fold"/>
</dbReference>
<feature type="signal peptide" evidence="4">
    <location>
        <begin position="1"/>
        <end position="19"/>
    </location>
</feature>
<reference evidence="6 7" key="1">
    <citation type="submission" date="2020-08" db="EMBL/GenBank/DDBJ databases">
        <title>Genomic Encyclopedia of Type Strains, Phase III (KMG-III): the genomes of soil and plant-associated and newly described type strains.</title>
        <authorList>
            <person name="Whitman W."/>
        </authorList>
    </citation>
    <scope>NUCLEOTIDE SEQUENCE [LARGE SCALE GENOMIC DNA]</scope>
    <source>
        <strain evidence="6 7">CECT 8075</strain>
    </source>
</reference>
<dbReference type="InterPro" id="IPR049492">
    <property type="entry name" value="BD-FAE-like_dom"/>
</dbReference>
<evidence type="ECO:0000259" key="5">
    <source>
        <dbReference type="Pfam" id="PF20434"/>
    </source>
</evidence>
<dbReference type="RefSeq" id="WP_184305677.1">
    <property type="nucleotide sequence ID" value="NZ_JACHXU010000010.1"/>
</dbReference>
<evidence type="ECO:0000313" key="6">
    <source>
        <dbReference type="EMBL" id="MBB3207309.1"/>
    </source>
</evidence>
<feature type="region of interest" description="Disordered" evidence="3">
    <location>
        <begin position="21"/>
        <end position="44"/>
    </location>
</feature>
<feature type="domain" description="BD-FAE-like" evidence="5">
    <location>
        <begin position="329"/>
        <end position="507"/>
    </location>
</feature>
<evidence type="ECO:0000256" key="1">
    <source>
        <dbReference type="ARBA" id="ARBA00010515"/>
    </source>
</evidence>
<accession>A0A7W5H6C7</accession>
<dbReference type="AlphaFoldDB" id="A0A7W5H6C7"/>
<proteinExistence type="inferred from homology"/>
<comment type="similarity">
    <text evidence="1">Belongs to the 'GDXG' lipolytic enzyme family.</text>
</comment>
<evidence type="ECO:0000256" key="4">
    <source>
        <dbReference type="SAM" id="SignalP"/>
    </source>
</evidence>
<comment type="caution">
    <text evidence="6">The sequence shown here is derived from an EMBL/GenBank/DDBJ whole genome shotgun (WGS) entry which is preliminary data.</text>
</comment>
<keyword evidence="2" id="KW-0378">Hydrolase</keyword>
<dbReference type="Pfam" id="PF20434">
    <property type="entry name" value="BD-FAE"/>
    <property type="match status" value="1"/>
</dbReference>
<keyword evidence="4" id="KW-0732">Signal</keyword>
<dbReference type="GO" id="GO:0004806">
    <property type="term" value="F:triacylglycerol lipase activity"/>
    <property type="evidence" value="ECO:0007669"/>
    <property type="project" value="TreeGrafter"/>
</dbReference>
<gene>
    <name evidence="6" type="ORF">FHS27_003130</name>
</gene>